<dbReference type="PANTHER" id="PTHR23030:SF30">
    <property type="entry name" value="TYROSINE-PROTEIN PHOSPHATASE NON-RECEPTOR TYPE 23"/>
    <property type="match status" value="1"/>
</dbReference>
<evidence type="ECO:0000256" key="2">
    <source>
        <dbReference type="SAM" id="Phobius"/>
    </source>
</evidence>
<reference evidence="3 4" key="1">
    <citation type="submission" date="2016-11" db="EMBL/GenBank/DDBJ databases">
        <authorList>
            <person name="Jaros S."/>
            <person name="Januszkiewicz K."/>
            <person name="Wedrychowicz H."/>
        </authorList>
    </citation>
    <scope>NUCLEOTIDE SEQUENCE [LARGE SCALE GENOMIC DNA]</scope>
    <source>
        <strain evidence="3 4">DSM 46144</strain>
    </source>
</reference>
<dbReference type="GO" id="GO:0043328">
    <property type="term" value="P:protein transport to vacuole involved in ubiquitin-dependent protein catabolic process via the multivesicular body sorting pathway"/>
    <property type="evidence" value="ECO:0007669"/>
    <property type="project" value="TreeGrafter"/>
</dbReference>
<sequence length="511" mass="50840">MAQATTDDEVDSGLNGSEVPAAAVAQPPPDTPAAASPEPAASPGLAASPEPAVPAAPAAPVASVAPAGAPAEPVALTAPAGAPAEPVALTAPAGAPAEPVALTAPAGAPAVPAVPAALAVPAASAAHAEPAAVAALAVPAASAAPAESAAVAAPEAAPAEPVAAVAGPHVSASTAACAVPATSAGPAAPAPVAAPAESVAPVAAVGSVAPAAAAAPAAGGARPGTLIIERILRDREGVWREILAEQQLNAMLRRMLISSVVSLAVYGLVLGASAGPLQALSSAVKLPLLFLLTLGICLPTLYLFNLVFGARLSIRQALALVLVSITVTGALTLAFAPISLFFLVTANDYAFFKLLNVLILMLTGFVGLSVMVDGMRGLNRLSGHEPQERPRPLAPYGWPPPMPAPGHPGASGHPGHPGHGGHSVHPAQPALEAQATRDPQAALKTPVPGAFDRPVNTRLLYVWVLLFGFVGTQLAWTLRPFIGEPSHPFQLFRDLEGSFYANVLDTLAQIF</sequence>
<dbReference type="STRING" id="134849.SAMN05443668_103713"/>
<feature type="region of interest" description="Disordered" evidence="1">
    <location>
        <begin position="381"/>
        <end position="426"/>
    </location>
</feature>
<evidence type="ECO:0000313" key="4">
    <source>
        <dbReference type="Proteomes" id="UP000184440"/>
    </source>
</evidence>
<feature type="compositionally biased region" description="Low complexity" evidence="1">
    <location>
        <begin position="32"/>
        <end position="61"/>
    </location>
</feature>
<evidence type="ECO:0000313" key="3">
    <source>
        <dbReference type="EMBL" id="SHN21191.1"/>
    </source>
</evidence>
<feature type="transmembrane region" description="Helical" evidence="2">
    <location>
        <begin position="286"/>
        <end position="308"/>
    </location>
</feature>
<gene>
    <name evidence="3" type="ORF">SAMN05443668_103713</name>
</gene>
<organism evidence="3 4">
    <name type="scientific">Cryptosporangium aurantiacum</name>
    <dbReference type="NCBI Taxonomy" id="134849"/>
    <lineage>
        <taxon>Bacteria</taxon>
        <taxon>Bacillati</taxon>
        <taxon>Actinomycetota</taxon>
        <taxon>Actinomycetes</taxon>
        <taxon>Cryptosporangiales</taxon>
        <taxon>Cryptosporangiaceae</taxon>
        <taxon>Cryptosporangium</taxon>
    </lineage>
</organism>
<dbReference type="PANTHER" id="PTHR23030">
    <property type="entry name" value="PCD6 INTERACTING PROTEIN-RELATED"/>
    <property type="match status" value="1"/>
</dbReference>
<feature type="compositionally biased region" description="Basic and acidic residues" evidence="1">
    <location>
        <begin position="382"/>
        <end position="391"/>
    </location>
</feature>
<evidence type="ECO:0000256" key="1">
    <source>
        <dbReference type="SAM" id="MobiDB-lite"/>
    </source>
</evidence>
<keyword evidence="2" id="KW-0812">Transmembrane</keyword>
<accession>A0A1M7PUH4</accession>
<keyword evidence="4" id="KW-1185">Reference proteome</keyword>
<feature type="region of interest" description="Disordered" evidence="1">
    <location>
        <begin position="1"/>
        <end position="61"/>
    </location>
</feature>
<dbReference type="AlphaFoldDB" id="A0A1M7PUH4"/>
<name>A0A1M7PUH4_9ACTN</name>
<keyword evidence="2" id="KW-0472">Membrane</keyword>
<feature type="compositionally biased region" description="Pro residues" evidence="1">
    <location>
        <begin position="397"/>
        <end position="406"/>
    </location>
</feature>
<dbReference type="Proteomes" id="UP000184440">
    <property type="component" value="Unassembled WGS sequence"/>
</dbReference>
<feature type="transmembrane region" description="Helical" evidence="2">
    <location>
        <begin position="459"/>
        <end position="478"/>
    </location>
</feature>
<proteinExistence type="predicted"/>
<dbReference type="EMBL" id="FRCS01000003">
    <property type="protein sequence ID" value="SHN21191.1"/>
    <property type="molecule type" value="Genomic_DNA"/>
</dbReference>
<keyword evidence="2" id="KW-1133">Transmembrane helix</keyword>
<dbReference type="RefSeq" id="WP_218617511.1">
    <property type="nucleotide sequence ID" value="NZ_FRCS01000003.1"/>
</dbReference>
<feature type="transmembrane region" description="Helical" evidence="2">
    <location>
        <begin position="255"/>
        <end position="274"/>
    </location>
</feature>
<feature type="transmembrane region" description="Helical" evidence="2">
    <location>
        <begin position="320"/>
        <end position="344"/>
    </location>
</feature>
<feature type="transmembrane region" description="Helical" evidence="2">
    <location>
        <begin position="350"/>
        <end position="372"/>
    </location>
</feature>
<feature type="compositionally biased region" description="Acidic residues" evidence="1">
    <location>
        <begin position="1"/>
        <end position="11"/>
    </location>
</feature>
<protein>
    <submittedName>
        <fullName evidence="3">Uncharacterized protein</fullName>
    </submittedName>
</protein>